<evidence type="ECO:0000313" key="7">
    <source>
        <dbReference type="EMBL" id="MCM2681052.1"/>
    </source>
</evidence>
<evidence type="ECO:0000256" key="4">
    <source>
        <dbReference type="ARBA" id="ARBA00022764"/>
    </source>
</evidence>
<feature type="compositionally biased region" description="Basic residues" evidence="5">
    <location>
        <begin position="138"/>
        <end position="152"/>
    </location>
</feature>
<dbReference type="AlphaFoldDB" id="A0AA42B8M7"/>
<dbReference type="RefSeq" id="WP_251262525.1">
    <property type="nucleotide sequence ID" value="NZ_JAMQGP010000008.1"/>
</dbReference>
<dbReference type="EMBL" id="JAMQGP010000008">
    <property type="protein sequence ID" value="MCM2681052.1"/>
    <property type="molecule type" value="Genomic_DNA"/>
</dbReference>
<keyword evidence="8" id="KW-1185">Reference proteome</keyword>
<dbReference type="PANTHER" id="PTHR38102:SF1">
    <property type="entry name" value="PERIPLASMIC CHAPERONE SPY"/>
    <property type="match status" value="1"/>
</dbReference>
<feature type="region of interest" description="Disordered" evidence="5">
    <location>
        <begin position="51"/>
        <end position="90"/>
    </location>
</feature>
<name>A0AA42B8M7_9GAMM</name>
<gene>
    <name evidence="7" type="ORF">NAF29_15460</name>
</gene>
<evidence type="ECO:0000256" key="2">
    <source>
        <dbReference type="ARBA" id="ARBA00008441"/>
    </source>
</evidence>
<proteinExistence type="inferred from homology"/>
<dbReference type="GO" id="GO:0051082">
    <property type="term" value="F:unfolded protein binding"/>
    <property type="evidence" value="ECO:0007669"/>
    <property type="project" value="TreeGrafter"/>
</dbReference>
<feature type="chain" id="PRO_5041373242" evidence="6">
    <location>
        <begin position="24"/>
        <end position="152"/>
    </location>
</feature>
<feature type="region of interest" description="Disordered" evidence="5">
    <location>
        <begin position="123"/>
        <end position="152"/>
    </location>
</feature>
<feature type="compositionally biased region" description="Basic and acidic residues" evidence="5">
    <location>
        <begin position="51"/>
        <end position="78"/>
    </location>
</feature>
<comment type="caution">
    <text evidence="7">The sequence shown here is derived from an EMBL/GenBank/DDBJ whole genome shotgun (WGS) entry which is preliminary data.</text>
</comment>
<evidence type="ECO:0000256" key="6">
    <source>
        <dbReference type="SAM" id="SignalP"/>
    </source>
</evidence>
<dbReference type="Gene3D" id="1.20.120.1490">
    <property type="match status" value="1"/>
</dbReference>
<evidence type="ECO:0000256" key="1">
    <source>
        <dbReference type="ARBA" id="ARBA00004418"/>
    </source>
</evidence>
<reference evidence="7 8" key="1">
    <citation type="journal article" date="2013" name="Antonie Van Leeuwenhoek">
        <title>Echinimonas agarilytica gen. nov., sp. nov., a new gammaproteobacterium isolated from the sea urchin Strongylocentrotus intermedius.</title>
        <authorList>
            <person name="Nedashkovskaya O.I."/>
            <person name="Stenkova A.M."/>
            <person name="Zhukova N.V."/>
            <person name="Van Trappen S."/>
            <person name="Lee J.S."/>
            <person name="Kim S.B."/>
        </authorList>
    </citation>
    <scope>NUCLEOTIDE SEQUENCE [LARGE SCALE GENOMIC DNA]</scope>
    <source>
        <strain evidence="7 8">KMM 6351</strain>
    </source>
</reference>
<dbReference type="CDD" id="cd09916">
    <property type="entry name" value="CpxP_like"/>
    <property type="match status" value="1"/>
</dbReference>
<accession>A0AA42B8M7</accession>
<sequence length="152" mass="17892">MNTKMLFVTLACTLSLLANYAIAKPNDQRQMRQVFKSLDLTDAQKTELQKVKETFKAERPEKGQEERQSQRETHKAEMKQLMQQSSFDEVQAQQIIEQRAEKHQQKALTRMKMHHAMMQVLTPEQQEQFIAEMEKRKDKTRKGGKNKNKNQA</sequence>
<organism evidence="7 8">
    <name type="scientific">Echinimonas agarilytica</name>
    <dbReference type="NCBI Taxonomy" id="1215918"/>
    <lineage>
        <taxon>Bacteria</taxon>
        <taxon>Pseudomonadati</taxon>
        <taxon>Pseudomonadota</taxon>
        <taxon>Gammaproteobacteria</taxon>
        <taxon>Alteromonadales</taxon>
        <taxon>Echinimonadaceae</taxon>
        <taxon>Echinimonas</taxon>
    </lineage>
</organism>
<comment type="similarity">
    <text evidence="2">Belongs to the CpxP/Spy family.</text>
</comment>
<dbReference type="GO" id="GO:0030288">
    <property type="term" value="C:outer membrane-bounded periplasmic space"/>
    <property type="evidence" value="ECO:0007669"/>
    <property type="project" value="TreeGrafter"/>
</dbReference>
<dbReference type="PANTHER" id="PTHR38102">
    <property type="entry name" value="PERIPLASMIC CHAPERONE SPY"/>
    <property type="match status" value="1"/>
</dbReference>
<feature type="signal peptide" evidence="6">
    <location>
        <begin position="1"/>
        <end position="23"/>
    </location>
</feature>
<keyword evidence="4" id="KW-0574">Periplasm</keyword>
<protein>
    <submittedName>
        <fullName evidence="7">Spy/CpxP family protein refolding chaperone</fullName>
    </submittedName>
</protein>
<evidence type="ECO:0000313" key="8">
    <source>
        <dbReference type="Proteomes" id="UP001165393"/>
    </source>
</evidence>
<evidence type="ECO:0000256" key="3">
    <source>
        <dbReference type="ARBA" id="ARBA00022729"/>
    </source>
</evidence>
<keyword evidence="3 6" id="KW-0732">Signal</keyword>
<dbReference type="Proteomes" id="UP001165393">
    <property type="component" value="Unassembled WGS sequence"/>
</dbReference>
<comment type="subcellular location">
    <subcellularLocation>
        <location evidence="1">Periplasm</location>
    </subcellularLocation>
</comment>
<dbReference type="InterPro" id="IPR012899">
    <property type="entry name" value="LTXXQ"/>
</dbReference>
<dbReference type="InterPro" id="IPR052211">
    <property type="entry name" value="Cpx_auxiliary_protein"/>
</dbReference>
<feature type="compositionally biased region" description="Polar residues" evidence="5">
    <location>
        <begin position="81"/>
        <end position="90"/>
    </location>
</feature>
<dbReference type="Pfam" id="PF07813">
    <property type="entry name" value="LTXXQ"/>
    <property type="match status" value="1"/>
</dbReference>
<evidence type="ECO:0000256" key="5">
    <source>
        <dbReference type="SAM" id="MobiDB-lite"/>
    </source>
</evidence>